<gene>
    <name evidence="1" type="ORF">GPJ59_15650</name>
</gene>
<dbReference type="RefSeq" id="WP_219667749.1">
    <property type="nucleotide sequence ID" value="NZ_WTFF01000097.1"/>
</dbReference>
<protein>
    <submittedName>
        <fullName evidence="1">Uncharacterized protein</fullName>
    </submittedName>
</protein>
<name>A0ABS6Z6T7_9ACTN</name>
<comment type="caution">
    <text evidence="1">The sequence shown here is derived from an EMBL/GenBank/DDBJ whole genome shotgun (WGS) entry which is preliminary data.</text>
</comment>
<accession>A0ABS6Z6T7</accession>
<proteinExistence type="predicted"/>
<organism evidence="1 2">
    <name type="scientific">Streptomyces bambusae</name>
    <dbReference type="NCBI Taxonomy" id="1550616"/>
    <lineage>
        <taxon>Bacteria</taxon>
        <taxon>Bacillati</taxon>
        <taxon>Actinomycetota</taxon>
        <taxon>Actinomycetes</taxon>
        <taxon>Kitasatosporales</taxon>
        <taxon>Streptomycetaceae</taxon>
        <taxon>Streptomyces</taxon>
    </lineage>
</organism>
<evidence type="ECO:0000313" key="2">
    <source>
        <dbReference type="Proteomes" id="UP000812013"/>
    </source>
</evidence>
<dbReference type="EMBL" id="WTFF01000097">
    <property type="protein sequence ID" value="MBW5483286.1"/>
    <property type="molecule type" value="Genomic_DNA"/>
</dbReference>
<dbReference type="Proteomes" id="UP000812013">
    <property type="component" value="Unassembled WGS sequence"/>
</dbReference>
<sequence>MSRPEIEIFWPASLPSEPAAAGEDMLRGAGIETSCLLRPVRRGGVSETVVVLVSSAVLEPFLRTLFQRVADEAASGLKAFVGRLLERPAEGAPTPDGVVIESSPTGARFRFTADLPDAAYEQVVGVDAGDKRWAWDHRLALWTPG</sequence>
<reference evidence="1 2" key="1">
    <citation type="submission" date="2019-12" db="EMBL/GenBank/DDBJ databases">
        <title>Genome sequence of Streptomyces bambusae.</title>
        <authorList>
            <person name="Bansal K."/>
            <person name="Choksket S."/>
            <person name="Korpole S."/>
            <person name="Patil P.B."/>
        </authorList>
    </citation>
    <scope>NUCLEOTIDE SEQUENCE [LARGE SCALE GENOMIC DNA]</scope>
    <source>
        <strain evidence="1 2">SK60</strain>
    </source>
</reference>
<evidence type="ECO:0000313" key="1">
    <source>
        <dbReference type="EMBL" id="MBW5483286.1"/>
    </source>
</evidence>
<keyword evidence="2" id="KW-1185">Reference proteome</keyword>